<dbReference type="AlphaFoldDB" id="A0A8D8ZJT6"/>
<dbReference type="EMBL" id="HBUF01521772">
    <property type="protein sequence ID" value="CAG6749093.1"/>
    <property type="molecule type" value="Transcribed_RNA"/>
</dbReference>
<sequence length="109" mass="12988">MYNNLDRNSIATKLWNFYLNNTKLRYTRAYPSLVLNLRRMFGLDMRHEFIFLKCTISTEATFELSIAQVNESMVSHILSNERIVVTRNTHVSVLLWFRPIHVRTCLTMF</sequence>
<organism evidence="1">
    <name type="scientific">Cacopsylla melanoneura</name>
    <dbReference type="NCBI Taxonomy" id="428564"/>
    <lineage>
        <taxon>Eukaryota</taxon>
        <taxon>Metazoa</taxon>
        <taxon>Ecdysozoa</taxon>
        <taxon>Arthropoda</taxon>
        <taxon>Hexapoda</taxon>
        <taxon>Insecta</taxon>
        <taxon>Pterygota</taxon>
        <taxon>Neoptera</taxon>
        <taxon>Paraneoptera</taxon>
        <taxon>Hemiptera</taxon>
        <taxon>Sternorrhyncha</taxon>
        <taxon>Psylloidea</taxon>
        <taxon>Psyllidae</taxon>
        <taxon>Psyllinae</taxon>
        <taxon>Cacopsylla</taxon>
    </lineage>
</organism>
<reference evidence="1" key="1">
    <citation type="submission" date="2021-05" db="EMBL/GenBank/DDBJ databases">
        <authorList>
            <person name="Alioto T."/>
            <person name="Alioto T."/>
            <person name="Gomez Garrido J."/>
        </authorList>
    </citation>
    <scope>NUCLEOTIDE SEQUENCE</scope>
</reference>
<name>A0A8D8ZJT6_9HEMI</name>
<accession>A0A8D8ZJT6</accession>
<evidence type="ECO:0000313" key="1">
    <source>
        <dbReference type="EMBL" id="CAG6749093.1"/>
    </source>
</evidence>
<protein>
    <submittedName>
        <fullName evidence="1">Uncharacterized protein</fullName>
    </submittedName>
</protein>
<proteinExistence type="predicted"/>